<keyword evidence="3" id="KW-0732">Signal</keyword>
<feature type="signal peptide" evidence="3">
    <location>
        <begin position="1"/>
        <end position="40"/>
    </location>
</feature>
<feature type="non-terminal residue" evidence="4">
    <location>
        <position position="1"/>
    </location>
</feature>
<reference evidence="4" key="1">
    <citation type="submission" date="2013-07" db="EMBL/GenBank/DDBJ databases">
        <title>Transcriptome sequencing and developmental regulation of gene expression in Anopheles aquasalis.</title>
        <authorList>
            <consortium name="Brazilian Malaria Network (MCT/CNPq/MS/SCTIE/DECIT/PRONEX 555648/2009-5) and Research Network on Bioactive Molecules from Arthropod Vectors (NAP-MOBIARVE"/>
            <consortium name="University of Sao Paulo)"/>
            <person name="Marinotti O."/>
            <person name="Ribeiro J.M.C."/>
            <person name="Costa-da-Silva A.L."/>
            <person name="Silva M.C.P."/>
            <person name="Lopes A.R."/>
            <person name="Barros M.S."/>
            <person name="Sa-Nunes A."/>
            <person name="Konjin B.B."/>
            <person name="Carvalho E."/>
            <person name="Suesdek L."/>
            <person name="Silva-Neto M.A.C."/>
            <person name="Capurro M.L."/>
        </authorList>
    </citation>
    <scope>NUCLEOTIDE SEQUENCE</scope>
    <source>
        <tissue evidence="4">Whole body</tissue>
    </source>
</reference>
<dbReference type="EMBL" id="GAMD01001732">
    <property type="protein sequence ID" value="JAA99858.1"/>
    <property type="molecule type" value="mRNA"/>
</dbReference>
<keyword evidence="2" id="KW-1133">Transmembrane helix</keyword>
<organism evidence="4">
    <name type="scientific">Anopheles aquasalis</name>
    <name type="common">Malaria mosquito</name>
    <dbReference type="NCBI Taxonomy" id="42839"/>
    <lineage>
        <taxon>Eukaryota</taxon>
        <taxon>Metazoa</taxon>
        <taxon>Ecdysozoa</taxon>
        <taxon>Arthropoda</taxon>
        <taxon>Hexapoda</taxon>
        <taxon>Insecta</taxon>
        <taxon>Pterygota</taxon>
        <taxon>Neoptera</taxon>
        <taxon>Endopterygota</taxon>
        <taxon>Diptera</taxon>
        <taxon>Nematocera</taxon>
        <taxon>Culicoidea</taxon>
        <taxon>Culicidae</taxon>
        <taxon>Anophelinae</taxon>
        <taxon>Anopheles</taxon>
    </lineage>
</organism>
<feature type="non-terminal residue" evidence="4">
    <location>
        <position position="140"/>
    </location>
</feature>
<keyword evidence="2" id="KW-0812">Transmembrane</keyword>
<dbReference type="AlphaFoldDB" id="T1E914"/>
<feature type="chain" id="PRO_5004587306" evidence="3">
    <location>
        <begin position="41"/>
        <end position="140"/>
    </location>
</feature>
<name>T1E914_ANOAQ</name>
<evidence type="ECO:0000256" key="2">
    <source>
        <dbReference type="SAM" id="Phobius"/>
    </source>
</evidence>
<evidence type="ECO:0000256" key="1">
    <source>
        <dbReference type="SAM" id="MobiDB-lite"/>
    </source>
</evidence>
<evidence type="ECO:0000256" key="3">
    <source>
        <dbReference type="SAM" id="SignalP"/>
    </source>
</evidence>
<sequence>PGPVNHGQISIQTEPSSGKCTMKITLGVLILCVLLALARGQTEAPPATTTVVPPATTAATAPVTTTTGPATTTPAGSETTTQKGGALSLSSSLLAVIFGTLISCVALTKICNAAIRLSCLLVQVFNKFFGVVCVGINAIK</sequence>
<feature type="transmembrane region" description="Helical" evidence="2">
    <location>
        <begin position="86"/>
        <end position="107"/>
    </location>
</feature>
<feature type="region of interest" description="Disordered" evidence="1">
    <location>
        <begin position="45"/>
        <end position="83"/>
    </location>
</feature>
<feature type="transmembrane region" description="Helical" evidence="2">
    <location>
        <begin position="119"/>
        <end position="139"/>
    </location>
</feature>
<accession>T1E914</accession>
<protein>
    <submittedName>
        <fullName evidence="4">Putative secreted mucin</fullName>
    </submittedName>
</protein>
<proteinExistence type="evidence at transcript level"/>
<evidence type="ECO:0000313" key="4">
    <source>
        <dbReference type="EMBL" id="JAA99858.1"/>
    </source>
</evidence>
<keyword evidence="2" id="KW-0472">Membrane</keyword>